<evidence type="ECO:0000313" key="2">
    <source>
        <dbReference type="EMBL" id="CAJ1384365.1"/>
    </source>
</evidence>
<sequence>MASTRLVLVALLVACLSESFVRLAPRGRRRRCALRGRQLSEEDFRELLERPEGAKDLQEILKEMLQDKKILKESNATFQELMAAQSGAENADPLAQFLTDPAAVFQWTQGPDKTQRLAEMMQQSPLFQQLRNFGSEVLERRQVAQLPAGALVELRGLSAAAYNGLVGELADASPAERDQHPGRRIVELGEGVEDSTRLAVHPKNLIFPRHKPGDAVTLAAEFEPGSEHEGLEGRAGVISSLTEEERGLGFSEQTGGLVVDVLSLLPGGPVLDRVWLWPEHLARRNFQVGDGVRMRDLEADSSLNGLPATVEAPGTRPWSYVVVLDDGRRLEVKWRNLLLSSCSVATAAGLG</sequence>
<evidence type="ECO:0000313" key="3">
    <source>
        <dbReference type="Proteomes" id="UP001178507"/>
    </source>
</evidence>
<reference evidence="2" key="1">
    <citation type="submission" date="2023-08" db="EMBL/GenBank/DDBJ databases">
        <authorList>
            <person name="Chen Y."/>
            <person name="Shah S."/>
            <person name="Dougan E. K."/>
            <person name="Thang M."/>
            <person name="Chan C."/>
        </authorList>
    </citation>
    <scope>NUCLEOTIDE SEQUENCE</scope>
</reference>
<feature type="signal peptide" evidence="1">
    <location>
        <begin position="1"/>
        <end position="17"/>
    </location>
</feature>
<proteinExistence type="predicted"/>
<name>A0AA36IB60_9DINO</name>
<evidence type="ECO:0000256" key="1">
    <source>
        <dbReference type="SAM" id="SignalP"/>
    </source>
</evidence>
<feature type="chain" id="PRO_5041239403" evidence="1">
    <location>
        <begin position="18"/>
        <end position="351"/>
    </location>
</feature>
<comment type="caution">
    <text evidence="2">The sequence shown here is derived from an EMBL/GenBank/DDBJ whole genome shotgun (WGS) entry which is preliminary data.</text>
</comment>
<keyword evidence="3" id="KW-1185">Reference proteome</keyword>
<dbReference type="Proteomes" id="UP001178507">
    <property type="component" value="Unassembled WGS sequence"/>
</dbReference>
<gene>
    <name evidence="2" type="ORF">EVOR1521_LOCUS11248</name>
</gene>
<dbReference type="EMBL" id="CAUJNA010001112">
    <property type="protein sequence ID" value="CAJ1384365.1"/>
    <property type="molecule type" value="Genomic_DNA"/>
</dbReference>
<protein>
    <submittedName>
        <fullName evidence="2">Uncharacterized protein</fullName>
    </submittedName>
</protein>
<organism evidence="2 3">
    <name type="scientific">Effrenium voratum</name>
    <dbReference type="NCBI Taxonomy" id="2562239"/>
    <lineage>
        <taxon>Eukaryota</taxon>
        <taxon>Sar</taxon>
        <taxon>Alveolata</taxon>
        <taxon>Dinophyceae</taxon>
        <taxon>Suessiales</taxon>
        <taxon>Symbiodiniaceae</taxon>
        <taxon>Effrenium</taxon>
    </lineage>
</organism>
<keyword evidence="1" id="KW-0732">Signal</keyword>
<accession>A0AA36IB60</accession>
<dbReference type="AlphaFoldDB" id="A0AA36IB60"/>